<organism evidence="2 3">
    <name type="scientific">Lupinus albus</name>
    <name type="common">White lupine</name>
    <name type="synonym">Lupinus termis</name>
    <dbReference type="NCBI Taxonomy" id="3870"/>
    <lineage>
        <taxon>Eukaryota</taxon>
        <taxon>Viridiplantae</taxon>
        <taxon>Streptophyta</taxon>
        <taxon>Embryophyta</taxon>
        <taxon>Tracheophyta</taxon>
        <taxon>Spermatophyta</taxon>
        <taxon>Magnoliopsida</taxon>
        <taxon>eudicotyledons</taxon>
        <taxon>Gunneridae</taxon>
        <taxon>Pentapetalae</taxon>
        <taxon>rosids</taxon>
        <taxon>fabids</taxon>
        <taxon>Fabales</taxon>
        <taxon>Fabaceae</taxon>
        <taxon>Papilionoideae</taxon>
        <taxon>50 kb inversion clade</taxon>
        <taxon>genistoids sensu lato</taxon>
        <taxon>core genistoids</taxon>
        <taxon>Genisteae</taxon>
        <taxon>Lupinus</taxon>
    </lineage>
</organism>
<keyword evidence="1" id="KW-0472">Membrane</keyword>
<comment type="caution">
    <text evidence="2">The sequence shown here is derived from an EMBL/GenBank/DDBJ whole genome shotgun (WGS) entry which is preliminary data.</text>
</comment>
<evidence type="ECO:0000313" key="3">
    <source>
        <dbReference type="Proteomes" id="UP000447434"/>
    </source>
</evidence>
<keyword evidence="1" id="KW-1133">Transmembrane helix</keyword>
<name>A0A6A4QLJ6_LUPAL</name>
<sequence length="45" mass="5169">MSRGDRMTSDLNRTGTVERDIEQIVHLYSVLMLAMLSYLLLLLLS</sequence>
<keyword evidence="3" id="KW-1185">Reference proteome</keyword>
<evidence type="ECO:0000313" key="2">
    <source>
        <dbReference type="EMBL" id="KAE9614861.1"/>
    </source>
</evidence>
<protein>
    <submittedName>
        <fullName evidence="2">Uncharacterized protein</fullName>
    </submittedName>
</protein>
<dbReference type="Proteomes" id="UP000447434">
    <property type="component" value="Chromosome 4"/>
</dbReference>
<feature type="transmembrane region" description="Helical" evidence="1">
    <location>
        <begin position="25"/>
        <end position="44"/>
    </location>
</feature>
<accession>A0A6A4QLJ6</accession>
<keyword evidence="1" id="KW-0812">Transmembrane</keyword>
<evidence type="ECO:0000256" key="1">
    <source>
        <dbReference type="SAM" id="Phobius"/>
    </source>
</evidence>
<dbReference type="AlphaFoldDB" id="A0A6A4QLJ6"/>
<proteinExistence type="predicted"/>
<gene>
    <name evidence="2" type="ORF">Lalb_Chr04g0249171</name>
</gene>
<dbReference type="EMBL" id="WOCE01000004">
    <property type="protein sequence ID" value="KAE9614861.1"/>
    <property type="molecule type" value="Genomic_DNA"/>
</dbReference>
<reference evidence="3" key="1">
    <citation type="journal article" date="2020" name="Nat. Commun.">
        <title>Genome sequence of the cluster root forming white lupin.</title>
        <authorList>
            <person name="Hufnagel B."/>
            <person name="Marques A."/>
            <person name="Soriano A."/>
            <person name="Marques L."/>
            <person name="Divol F."/>
            <person name="Doumas P."/>
            <person name="Sallet E."/>
            <person name="Mancinotti D."/>
            <person name="Carrere S."/>
            <person name="Marande W."/>
            <person name="Arribat S."/>
            <person name="Keller J."/>
            <person name="Huneau C."/>
            <person name="Blein T."/>
            <person name="Aime D."/>
            <person name="Laguerre M."/>
            <person name="Taylor J."/>
            <person name="Schubert V."/>
            <person name="Nelson M."/>
            <person name="Geu-Flores F."/>
            <person name="Crespi M."/>
            <person name="Gallardo-Guerrero K."/>
            <person name="Delaux P.-M."/>
            <person name="Salse J."/>
            <person name="Berges H."/>
            <person name="Guyot R."/>
            <person name="Gouzy J."/>
            <person name="Peret B."/>
        </authorList>
    </citation>
    <scope>NUCLEOTIDE SEQUENCE [LARGE SCALE GENOMIC DNA]</scope>
    <source>
        <strain evidence="3">cv. Amiga</strain>
    </source>
</reference>